<protein>
    <submittedName>
        <fullName evidence="1">Uncharacterized protein</fullName>
    </submittedName>
</protein>
<name>A0A512IX85_9HYPH</name>
<accession>A0A512IX85</accession>
<dbReference type="EMBL" id="BJZU01000003">
    <property type="protein sequence ID" value="GEP02286.1"/>
    <property type="molecule type" value="Genomic_DNA"/>
</dbReference>
<evidence type="ECO:0000313" key="4">
    <source>
        <dbReference type="Proteomes" id="UP001156856"/>
    </source>
</evidence>
<reference evidence="2" key="4">
    <citation type="submission" date="2023-01" db="EMBL/GenBank/DDBJ databases">
        <title>Draft genome sequence of Methylobacterium oxalidis strain NBRC 107715.</title>
        <authorList>
            <person name="Sun Q."/>
            <person name="Mori K."/>
        </authorList>
    </citation>
    <scope>NUCLEOTIDE SEQUENCE</scope>
    <source>
        <strain evidence="2">NBRC 107715</strain>
    </source>
</reference>
<organism evidence="1 3">
    <name type="scientific">Methylobacterium oxalidis</name>
    <dbReference type="NCBI Taxonomy" id="944322"/>
    <lineage>
        <taxon>Bacteria</taxon>
        <taxon>Pseudomonadati</taxon>
        <taxon>Pseudomonadota</taxon>
        <taxon>Alphaproteobacteria</taxon>
        <taxon>Hyphomicrobiales</taxon>
        <taxon>Methylobacteriaceae</taxon>
        <taxon>Methylobacterium</taxon>
    </lineage>
</organism>
<evidence type="ECO:0000313" key="1">
    <source>
        <dbReference type="EMBL" id="GEP02286.1"/>
    </source>
</evidence>
<dbReference type="Proteomes" id="UP001156856">
    <property type="component" value="Unassembled WGS sequence"/>
</dbReference>
<evidence type="ECO:0000313" key="3">
    <source>
        <dbReference type="Proteomes" id="UP000321960"/>
    </source>
</evidence>
<evidence type="ECO:0000313" key="2">
    <source>
        <dbReference type="EMBL" id="GLS62231.1"/>
    </source>
</evidence>
<dbReference type="RefSeq" id="WP_147023959.1">
    <property type="nucleotide sequence ID" value="NZ_BJZU01000003.1"/>
</dbReference>
<dbReference type="EMBL" id="BSPK01000004">
    <property type="protein sequence ID" value="GLS62231.1"/>
    <property type="molecule type" value="Genomic_DNA"/>
</dbReference>
<comment type="caution">
    <text evidence="1">The sequence shown here is derived from an EMBL/GenBank/DDBJ whole genome shotgun (WGS) entry which is preliminary data.</text>
</comment>
<gene>
    <name evidence="2" type="ORF">GCM10007888_06120</name>
    <name evidence="1" type="ORF">MOX02_03240</name>
</gene>
<sequence>MSTALTITLDENDFLALDAIAYAESLDPASYVRLLVMADLAARLSAQANDLGDLYAFESRADHDLADLPFGGL</sequence>
<keyword evidence="4" id="KW-1185">Reference proteome</keyword>
<proteinExistence type="predicted"/>
<dbReference type="AlphaFoldDB" id="A0A512IX85"/>
<reference evidence="2" key="1">
    <citation type="journal article" date="2014" name="Int. J. Syst. Evol. Microbiol.">
        <title>Complete genome of a new Firmicutes species belonging to the dominant human colonic microbiota ('Ruminococcus bicirculans') reveals two chromosomes and a selective capacity to utilize plant glucans.</title>
        <authorList>
            <consortium name="NISC Comparative Sequencing Program"/>
            <person name="Wegmann U."/>
            <person name="Louis P."/>
            <person name="Goesmann A."/>
            <person name="Henrissat B."/>
            <person name="Duncan S.H."/>
            <person name="Flint H.J."/>
        </authorList>
    </citation>
    <scope>NUCLEOTIDE SEQUENCE</scope>
    <source>
        <strain evidence="2">NBRC 107715</strain>
    </source>
</reference>
<reference evidence="1 3" key="3">
    <citation type="submission" date="2019-07" db="EMBL/GenBank/DDBJ databases">
        <title>Whole genome shotgun sequence of Methylobacterium oxalidis NBRC 107715.</title>
        <authorList>
            <person name="Hosoyama A."/>
            <person name="Uohara A."/>
            <person name="Ohji S."/>
            <person name="Ichikawa N."/>
        </authorList>
    </citation>
    <scope>NUCLEOTIDE SEQUENCE [LARGE SCALE GENOMIC DNA]</scope>
    <source>
        <strain evidence="1 3">NBRC 107715</strain>
    </source>
</reference>
<reference evidence="4" key="2">
    <citation type="journal article" date="2019" name="Int. J. Syst. Evol. Microbiol.">
        <title>The Global Catalogue of Microorganisms (GCM) 10K type strain sequencing project: providing services to taxonomists for standard genome sequencing and annotation.</title>
        <authorList>
            <consortium name="The Broad Institute Genomics Platform"/>
            <consortium name="The Broad Institute Genome Sequencing Center for Infectious Disease"/>
            <person name="Wu L."/>
            <person name="Ma J."/>
        </authorList>
    </citation>
    <scope>NUCLEOTIDE SEQUENCE [LARGE SCALE GENOMIC DNA]</scope>
    <source>
        <strain evidence="4">NBRC 107715</strain>
    </source>
</reference>
<dbReference type="Proteomes" id="UP000321960">
    <property type="component" value="Unassembled WGS sequence"/>
</dbReference>